<dbReference type="GO" id="GO:0031683">
    <property type="term" value="F:G-protein beta/gamma-subunit complex binding"/>
    <property type="evidence" value="ECO:0007669"/>
    <property type="project" value="InterPro"/>
</dbReference>
<name>A0A165KAE4_EXIGL</name>
<dbReference type="InterPro" id="IPR011025">
    <property type="entry name" value="GproteinA_insert"/>
</dbReference>
<dbReference type="PROSITE" id="PS51882">
    <property type="entry name" value="G_ALPHA"/>
    <property type="match status" value="1"/>
</dbReference>
<dbReference type="OrthoDB" id="5817230at2759"/>
<dbReference type="GO" id="GO:0005737">
    <property type="term" value="C:cytoplasm"/>
    <property type="evidence" value="ECO:0007669"/>
    <property type="project" value="TreeGrafter"/>
</dbReference>
<dbReference type="Gene3D" id="3.40.50.300">
    <property type="entry name" value="P-loop containing nucleotide triphosphate hydrolases"/>
    <property type="match status" value="2"/>
</dbReference>
<dbReference type="GO" id="GO:0001664">
    <property type="term" value="F:G protein-coupled receptor binding"/>
    <property type="evidence" value="ECO:0007669"/>
    <property type="project" value="TreeGrafter"/>
</dbReference>
<dbReference type="GO" id="GO:0003924">
    <property type="term" value="F:GTPase activity"/>
    <property type="evidence" value="ECO:0007669"/>
    <property type="project" value="InterPro"/>
</dbReference>
<proteinExistence type="predicted"/>
<dbReference type="InterPro" id="IPR001019">
    <property type="entry name" value="Gprotein_alpha_su"/>
</dbReference>
<dbReference type="GO" id="GO:0007188">
    <property type="term" value="P:adenylate cyclase-modulating G protein-coupled receptor signaling pathway"/>
    <property type="evidence" value="ECO:0007669"/>
    <property type="project" value="TreeGrafter"/>
</dbReference>
<keyword evidence="6" id="KW-0460">Magnesium</keyword>
<feature type="compositionally biased region" description="Low complexity" evidence="7">
    <location>
        <begin position="98"/>
        <end position="110"/>
    </location>
</feature>
<sequence>MARRRLSRRVTKILLLGQAESGKSTTIKNLQLMFQPNAFHAHRKAWRAVIHLNLINSVRYILDTLQDEEDEEAADTFNRNRPSSSLTTVSAPPLNPGSSVSSTSTSSTSTMNISRPPIHLSPEQKRVRMRLSPLMRVGDELGVKLSPEYYDPKANSMTKYSSTQSTSYLYNQPGARELTVRSGSGWKAAFGVKPSGAPPTRSGGTAAEDEAARVLHACVDDIWTLWTDPIVKEVLKKRKVRLQEMSGFFLNDVQRIVDPDYEPSIDDILRARLRTQGVDEYKFTMENRGGREWWVYDVGGSRTQRAQWAQFFDDITAIIFLAPISAFDEYLPTAEDQTRMNKLEDTFLLWKDVVSNRLLAKVIIVLFMNKIDILNIKISQGVDVRKYVPRFEGNVKNSDEVTRYFKAKFKAIHKRYSPQPRPFHCFPTSAIDTQATSIILSTVREQIVRTNLEQANIL</sequence>
<dbReference type="SMART" id="SM00275">
    <property type="entry name" value="G_alpha"/>
    <property type="match status" value="1"/>
</dbReference>
<dbReference type="EMBL" id="KV425948">
    <property type="protein sequence ID" value="KZV96045.1"/>
    <property type="molecule type" value="Genomic_DNA"/>
</dbReference>
<feature type="compositionally biased region" description="Polar residues" evidence="7">
    <location>
        <begin position="77"/>
        <end position="90"/>
    </location>
</feature>
<evidence type="ECO:0000256" key="1">
    <source>
        <dbReference type="ARBA" id="ARBA00022723"/>
    </source>
</evidence>
<evidence type="ECO:0000256" key="3">
    <source>
        <dbReference type="ARBA" id="ARBA00023134"/>
    </source>
</evidence>
<gene>
    <name evidence="8" type="ORF">EXIGLDRAFT_719433</name>
    <name evidence="9" type="ORF">EXIGLDRAFT_734127</name>
</gene>
<keyword evidence="3 5" id="KW-0342">GTP-binding</keyword>
<evidence type="ECO:0000256" key="4">
    <source>
        <dbReference type="ARBA" id="ARBA00023224"/>
    </source>
</evidence>
<dbReference type="EMBL" id="KV426029">
    <property type="protein sequence ID" value="KZV91373.1"/>
    <property type="molecule type" value="Genomic_DNA"/>
</dbReference>
<evidence type="ECO:0000256" key="2">
    <source>
        <dbReference type="ARBA" id="ARBA00022741"/>
    </source>
</evidence>
<protein>
    <submittedName>
        <fullName evidence="9">G-protein alpha subunit</fullName>
    </submittedName>
</protein>
<dbReference type="AlphaFoldDB" id="A0A165KAE4"/>
<feature type="binding site" evidence="5">
    <location>
        <position position="430"/>
    </location>
    <ligand>
        <name>GTP</name>
        <dbReference type="ChEBI" id="CHEBI:37565"/>
    </ligand>
</feature>
<dbReference type="Gene3D" id="1.10.400.10">
    <property type="entry name" value="GI Alpha 1, domain 2-like"/>
    <property type="match status" value="2"/>
</dbReference>
<evidence type="ECO:0000313" key="10">
    <source>
        <dbReference type="Proteomes" id="UP000077266"/>
    </source>
</evidence>
<dbReference type="STRING" id="1314781.A0A165KAE4"/>
<dbReference type="GO" id="GO:0005834">
    <property type="term" value="C:heterotrimeric G-protein complex"/>
    <property type="evidence" value="ECO:0007669"/>
    <property type="project" value="TreeGrafter"/>
</dbReference>
<evidence type="ECO:0000256" key="6">
    <source>
        <dbReference type="PIRSR" id="PIRSR601019-2"/>
    </source>
</evidence>
<evidence type="ECO:0000256" key="5">
    <source>
        <dbReference type="PIRSR" id="PIRSR601019-1"/>
    </source>
</evidence>
<dbReference type="PANTHER" id="PTHR10218">
    <property type="entry name" value="GTP-BINDING PROTEIN ALPHA SUBUNIT"/>
    <property type="match status" value="1"/>
</dbReference>
<organism evidence="9 10">
    <name type="scientific">Exidia glandulosa HHB12029</name>
    <dbReference type="NCBI Taxonomy" id="1314781"/>
    <lineage>
        <taxon>Eukaryota</taxon>
        <taxon>Fungi</taxon>
        <taxon>Dikarya</taxon>
        <taxon>Basidiomycota</taxon>
        <taxon>Agaricomycotina</taxon>
        <taxon>Agaricomycetes</taxon>
        <taxon>Auriculariales</taxon>
        <taxon>Exidiaceae</taxon>
        <taxon>Exidia</taxon>
    </lineage>
</organism>
<keyword evidence="2 5" id="KW-0547">Nucleotide-binding</keyword>
<dbReference type="SUPFAM" id="SSF52540">
    <property type="entry name" value="P-loop containing nucleoside triphosphate hydrolases"/>
    <property type="match status" value="1"/>
</dbReference>
<accession>A0A165KAE4</accession>
<dbReference type="Pfam" id="PF00503">
    <property type="entry name" value="G-alpha"/>
    <property type="match status" value="1"/>
</dbReference>
<feature type="binding site" evidence="5">
    <location>
        <begin position="269"/>
        <end position="275"/>
    </location>
    <ligand>
        <name>GTP</name>
        <dbReference type="ChEBI" id="CHEBI:37565"/>
    </ligand>
</feature>
<reference evidence="9 10" key="1">
    <citation type="journal article" date="2016" name="Mol. Biol. Evol.">
        <title>Comparative Genomics of Early-Diverging Mushroom-Forming Fungi Provides Insights into the Origins of Lignocellulose Decay Capabilities.</title>
        <authorList>
            <person name="Nagy L.G."/>
            <person name="Riley R."/>
            <person name="Tritt A."/>
            <person name="Adam C."/>
            <person name="Daum C."/>
            <person name="Floudas D."/>
            <person name="Sun H."/>
            <person name="Yadav J.S."/>
            <person name="Pangilinan J."/>
            <person name="Larsson K.H."/>
            <person name="Matsuura K."/>
            <person name="Barry K."/>
            <person name="Labutti K."/>
            <person name="Kuo R."/>
            <person name="Ohm R.A."/>
            <person name="Bhattacharya S.S."/>
            <person name="Shirouzu T."/>
            <person name="Yoshinaga Y."/>
            <person name="Martin F.M."/>
            <person name="Grigoriev I.V."/>
            <person name="Hibbett D.S."/>
        </authorList>
    </citation>
    <scope>NUCLEOTIDE SEQUENCE [LARGE SCALE GENOMIC DNA]</scope>
    <source>
        <strain evidence="9 10">HHB12029</strain>
    </source>
</reference>
<feature type="region of interest" description="Disordered" evidence="7">
    <location>
        <begin position="72"/>
        <end position="124"/>
    </location>
</feature>
<dbReference type="PRINTS" id="PR00318">
    <property type="entry name" value="GPROTEINA"/>
</dbReference>
<dbReference type="InterPro" id="IPR027417">
    <property type="entry name" value="P-loop_NTPase"/>
</dbReference>
<dbReference type="Proteomes" id="UP000077266">
    <property type="component" value="Unassembled WGS sequence"/>
</dbReference>
<evidence type="ECO:0000256" key="7">
    <source>
        <dbReference type="SAM" id="MobiDB-lite"/>
    </source>
</evidence>
<dbReference type="SUPFAM" id="SSF47895">
    <property type="entry name" value="Transducin (alpha subunit), insertion domain"/>
    <property type="match status" value="1"/>
</dbReference>
<dbReference type="PANTHER" id="PTHR10218:SF360">
    <property type="entry name" value="GUANINE NUCLEOTIDE-BINDING PROTEIN SUBUNIT ALPHA HOMOLOG"/>
    <property type="match status" value="1"/>
</dbReference>
<dbReference type="GO" id="GO:0046872">
    <property type="term" value="F:metal ion binding"/>
    <property type="evidence" value="ECO:0007669"/>
    <property type="project" value="UniProtKB-KW"/>
</dbReference>
<feature type="binding site" evidence="5">
    <location>
        <begin position="369"/>
        <end position="372"/>
    </location>
    <ligand>
        <name>GTP</name>
        <dbReference type="ChEBI" id="CHEBI:37565"/>
    </ligand>
</feature>
<keyword evidence="4" id="KW-0807">Transducer</keyword>
<dbReference type="FunFam" id="3.40.50.300:FF:000692">
    <property type="entry name" value="Guanine nucleotide-binding protein subunit alpha"/>
    <property type="match status" value="1"/>
</dbReference>
<dbReference type="GO" id="GO:0005525">
    <property type="term" value="F:GTP binding"/>
    <property type="evidence" value="ECO:0007669"/>
    <property type="project" value="UniProtKB-KW"/>
</dbReference>
<feature type="binding site" evidence="6">
    <location>
        <position position="275"/>
    </location>
    <ligand>
        <name>Mg(2+)</name>
        <dbReference type="ChEBI" id="CHEBI:18420"/>
    </ligand>
</feature>
<keyword evidence="1 6" id="KW-0479">Metal-binding</keyword>
<evidence type="ECO:0000313" key="8">
    <source>
        <dbReference type="EMBL" id="KZV91373.1"/>
    </source>
</evidence>
<keyword evidence="10" id="KW-1185">Reference proteome</keyword>
<evidence type="ECO:0000313" key="9">
    <source>
        <dbReference type="EMBL" id="KZV96045.1"/>
    </source>
</evidence>